<accession>A0A2W2C6U2</accession>
<dbReference type="AlphaFoldDB" id="A0A2W2C6U2"/>
<proteinExistence type="predicted"/>
<protein>
    <submittedName>
        <fullName evidence="2">Uncharacterized protein</fullName>
    </submittedName>
</protein>
<organism evidence="2 3">
    <name type="scientific">Micromonospora endophytica</name>
    <dbReference type="NCBI Taxonomy" id="515350"/>
    <lineage>
        <taxon>Bacteria</taxon>
        <taxon>Bacillati</taxon>
        <taxon>Actinomycetota</taxon>
        <taxon>Actinomycetes</taxon>
        <taxon>Micromonosporales</taxon>
        <taxon>Micromonosporaceae</taxon>
        <taxon>Micromonospora</taxon>
    </lineage>
</organism>
<sequence length="102" mass="10654">MTFASLATCSYSDGSTSPSRQPATPPWAPAAPPPDRPPPPSAAPSPPAPPPPPAPRRGIRLRETRGTSSLQQSWGTQRGDLPGAGLAGWQPRPRHPHCPDPS</sequence>
<comment type="caution">
    <text evidence="2">The sequence shown here is derived from an EMBL/GenBank/DDBJ whole genome shotgun (WGS) entry which is preliminary data.</text>
</comment>
<evidence type="ECO:0000256" key="1">
    <source>
        <dbReference type="SAM" id="MobiDB-lite"/>
    </source>
</evidence>
<feature type="compositionally biased region" description="Polar residues" evidence="1">
    <location>
        <begin position="66"/>
        <end position="76"/>
    </location>
</feature>
<dbReference type="EMBL" id="POTX01000404">
    <property type="protein sequence ID" value="PZF83879.1"/>
    <property type="molecule type" value="Genomic_DNA"/>
</dbReference>
<evidence type="ECO:0000313" key="3">
    <source>
        <dbReference type="Proteomes" id="UP000248627"/>
    </source>
</evidence>
<reference evidence="2 3" key="1">
    <citation type="submission" date="2018-01" db="EMBL/GenBank/DDBJ databases">
        <title>Draft genome sequence of Jishengella endophytica.</title>
        <authorList>
            <person name="Sahin N."/>
            <person name="Ay H."/>
            <person name="Saygin H."/>
        </authorList>
    </citation>
    <scope>NUCLEOTIDE SEQUENCE [LARGE SCALE GENOMIC DNA]</scope>
    <source>
        <strain evidence="2 3">DSM 45430</strain>
    </source>
</reference>
<keyword evidence="3" id="KW-1185">Reference proteome</keyword>
<name>A0A2W2C6U2_9ACTN</name>
<dbReference type="Proteomes" id="UP000248627">
    <property type="component" value="Unassembled WGS sequence"/>
</dbReference>
<gene>
    <name evidence="2" type="ORF">C1I93_29765</name>
</gene>
<feature type="region of interest" description="Disordered" evidence="1">
    <location>
        <begin position="1"/>
        <end position="102"/>
    </location>
</feature>
<feature type="compositionally biased region" description="Pro residues" evidence="1">
    <location>
        <begin position="23"/>
        <end position="55"/>
    </location>
</feature>
<feature type="compositionally biased region" description="Polar residues" evidence="1">
    <location>
        <begin position="1"/>
        <end position="21"/>
    </location>
</feature>
<evidence type="ECO:0000313" key="2">
    <source>
        <dbReference type="EMBL" id="PZF83879.1"/>
    </source>
</evidence>